<dbReference type="InterPro" id="IPR005053">
    <property type="entry name" value="MobA_MobL"/>
</dbReference>
<proteinExistence type="inferred from homology"/>
<gene>
    <name evidence="4" type="ORF">EGT51_13030</name>
</gene>
<keyword evidence="2" id="KW-0184">Conjugation</keyword>
<dbReference type="EMBL" id="RKLX01000065">
    <property type="protein sequence ID" value="TGD17158.1"/>
    <property type="molecule type" value="Genomic_DNA"/>
</dbReference>
<dbReference type="RefSeq" id="WP_167850213.1">
    <property type="nucleotide sequence ID" value="NZ_RKLX01000065.1"/>
</dbReference>
<evidence type="ECO:0000256" key="1">
    <source>
        <dbReference type="ARBA" id="ARBA00010873"/>
    </source>
</evidence>
<evidence type="ECO:0000256" key="2">
    <source>
        <dbReference type="ARBA" id="ARBA00022971"/>
    </source>
</evidence>
<evidence type="ECO:0000313" key="5">
    <source>
        <dbReference type="Proteomes" id="UP000297348"/>
    </source>
</evidence>
<keyword evidence="5" id="KW-1185">Reference proteome</keyword>
<comment type="similarity">
    <text evidence="1">Belongs to the MobA/MobL family.</text>
</comment>
<dbReference type="Gene3D" id="3.30.930.30">
    <property type="match status" value="1"/>
</dbReference>
<dbReference type="AlphaFoldDB" id="A0A4Z0J5D3"/>
<sequence length="54" mass="6033">MAIFHMSFSNISAGKGRSAIASAAYRSGEKLFDDQEGRHYFYARSVIPESFILT</sequence>
<reference evidence="4 5" key="1">
    <citation type="submission" date="2018-10" db="EMBL/GenBank/DDBJ databases">
        <title>Lactobacillus sp. R7 and Lactobacillus sp. R19 isolated from fermented mustard green product of Taiwan.</title>
        <authorList>
            <person name="Lin S.-T."/>
        </authorList>
    </citation>
    <scope>NUCLEOTIDE SEQUENCE [LARGE SCALE GENOMIC DNA]</scope>
    <source>
        <strain evidence="4 5">BCRC 81129</strain>
    </source>
</reference>
<comment type="caution">
    <text evidence="4">The sequence shown here is derived from an EMBL/GenBank/DDBJ whole genome shotgun (WGS) entry which is preliminary data.</text>
</comment>
<feature type="domain" description="MobA/MobL protein" evidence="3">
    <location>
        <begin position="17"/>
        <end position="52"/>
    </location>
</feature>
<dbReference type="Pfam" id="PF03389">
    <property type="entry name" value="MobA_MobL"/>
    <property type="match status" value="1"/>
</dbReference>
<organism evidence="4 5">
    <name type="scientific">Levilactobacillus suantsaiihabitans</name>
    <dbReference type="NCBI Taxonomy" id="2487722"/>
    <lineage>
        <taxon>Bacteria</taxon>
        <taxon>Bacillati</taxon>
        <taxon>Bacillota</taxon>
        <taxon>Bacilli</taxon>
        <taxon>Lactobacillales</taxon>
        <taxon>Lactobacillaceae</taxon>
        <taxon>Levilactobacillus</taxon>
    </lineage>
</organism>
<accession>A0A4Z0J5D3</accession>
<evidence type="ECO:0000313" key="4">
    <source>
        <dbReference type="EMBL" id="TGD17158.1"/>
    </source>
</evidence>
<evidence type="ECO:0000259" key="3">
    <source>
        <dbReference type="Pfam" id="PF03389"/>
    </source>
</evidence>
<name>A0A4Z0J5D3_9LACO</name>
<protein>
    <submittedName>
        <fullName evidence="4">Nickase</fullName>
    </submittedName>
</protein>
<feature type="non-terminal residue" evidence="4">
    <location>
        <position position="54"/>
    </location>
</feature>
<dbReference type="Proteomes" id="UP000297348">
    <property type="component" value="Unassembled WGS sequence"/>
</dbReference>